<accession>A0A0A8K0S7</accession>
<dbReference type="KEGG" id="mcg:GL4_0649"/>
<organism evidence="1 2">
    <name type="scientific">Methyloceanibacter caenitepidi</name>
    <dbReference type="NCBI Taxonomy" id="1384459"/>
    <lineage>
        <taxon>Bacteria</taxon>
        <taxon>Pseudomonadati</taxon>
        <taxon>Pseudomonadota</taxon>
        <taxon>Alphaproteobacteria</taxon>
        <taxon>Hyphomicrobiales</taxon>
        <taxon>Hyphomicrobiaceae</taxon>
        <taxon>Methyloceanibacter</taxon>
    </lineage>
</organism>
<evidence type="ECO:0000313" key="2">
    <source>
        <dbReference type="Proteomes" id="UP000031643"/>
    </source>
</evidence>
<dbReference type="HOGENOM" id="CLU_2633998_0_0_5"/>
<name>A0A0A8K0S7_9HYPH</name>
<dbReference type="STRING" id="1384459.GL4_0649"/>
<protein>
    <submittedName>
        <fullName evidence="1">Uncharacterized protein</fullName>
    </submittedName>
</protein>
<proteinExistence type="predicted"/>
<reference evidence="1 2" key="1">
    <citation type="submission" date="2014-09" db="EMBL/GenBank/DDBJ databases">
        <title>Genome sequencing of Methyloceanibacter caenitepidi Gela4.</title>
        <authorList>
            <person name="Takeuchi M."/>
            <person name="Susumu S."/>
            <person name="Kamagata Y."/>
            <person name="Oshima K."/>
            <person name="Hattori M."/>
            <person name="Iwasaki W."/>
        </authorList>
    </citation>
    <scope>NUCLEOTIDE SEQUENCE [LARGE SCALE GENOMIC DNA]</scope>
    <source>
        <strain evidence="1 2">Gela4</strain>
    </source>
</reference>
<evidence type="ECO:0000313" key="1">
    <source>
        <dbReference type="EMBL" id="BAQ16112.1"/>
    </source>
</evidence>
<sequence length="77" mass="8673">MVKGPSAQPLAVNLPKAPSYYRACFEKLTDIPIEKLSRERVVLLVADLRKSEMAKSRCGKDLLAWYSTVRAAYMKAK</sequence>
<dbReference type="AlphaFoldDB" id="A0A0A8K0S7"/>
<gene>
    <name evidence="1" type="ORF">GL4_0649</name>
</gene>
<dbReference type="EMBL" id="AP014648">
    <property type="protein sequence ID" value="BAQ16112.1"/>
    <property type="molecule type" value="Genomic_DNA"/>
</dbReference>
<keyword evidence="2" id="KW-1185">Reference proteome</keyword>
<dbReference type="Proteomes" id="UP000031643">
    <property type="component" value="Chromosome"/>
</dbReference>